<keyword evidence="3" id="KW-0121">Carboxypeptidase</keyword>
<protein>
    <submittedName>
        <fullName evidence="3">D-alanyl-D-alanine carboxypeptidase-related and peptidoglycan-binding domain protein</fullName>
    </submittedName>
</protein>
<proteinExistence type="predicted"/>
<evidence type="ECO:0000259" key="2">
    <source>
        <dbReference type="Pfam" id="PF13539"/>
    </source>
</evidence>
<evidence type="ECO:0000313" key="3">
    <source>
        <dbReference type="EMBL" id="ABB30530.1"/>
    </source>
</evidence>
<organism evidence="3 4">
    <name type="scientific">Geobacter metallireducens (strain ATCC 53774 / DSM 7210 / GS-15)</name>
    <dbReference type="NCBI Taxonomy" id="269799"/>
    <lineage>
        <taxon>Bacteria</taxon>
        <taxon>Pseudomonadati</taxon>
        <taxon>Thermodesulfobacteriota</taxon>
        <taxon>Desulfuromonadia</taxon>
        <taxon>Geobacterales</taxon>
        <taxon>Geobacteraceae</taxon>
        <taxon>Geobacter</taxon>
    </lineage>
</organism>
<dbReference type="Proteomes" id="UP000007073">
    <property type="component" value="Chromosome"/>
</dbReference>
<dbReference type="InterPro" id="IPR039561">
    <property type="entry name" value="Peptidase_M15C"/>
</dbReference>
<dbReference type="SUPFAM" id="SSF55166">
    <property type="entry name" value="Hedgehog/DD-peptidase"/>
    <property type="match status" value="1"/>
</dbReference>
<dbReference type="AlphaFoldDB" id="Q39YZ4"/>
<dbReference type="InterPro" id="IPR009045">
    <property type="entry name" value="Zn_M74/Hedgehog-like"/>
</dbReference>
<dbReference type="EMBL" id="CP000148">
    <property type="protein sequence ID" value="ABB30530.1"/>
    <property type="molecule type" value="Genomic_DNA"/>
</dbReference>
<dbReference type="Gene3D" id="3.30.1380.10">
    <property type="match status" value="1"/>
</dbReference>
<keyword evidence="3" id="KW-0645">Protease</keyword>
<feature type="domain" description="Peptidoglycan binding-like" evidence="1">
    <location>
        <begin position="234"/>
        <end position="284"/>
    </location>
</feature>
<dbReference type="GO" id="GO:0004180">
    <property type="term" value="F:carboxypeptidase activity"/>
    <property type="evidence" value="ECO:0007669"/>
    <property type="project" value="UniProtKB-KW"/>
</dbReference>
<evidence type="ECO:0000259" key="1">
    <source>
        <dbReference type="Pfam" id="PF01471"/>
    </source>
</evidence>
<feature type="domain" description="Peptidase M15C" evidence="2">
    <location>
        <begin position="122"/>
        <end position="181"/>
    </location>
</feature>
<reference evidence="3 4" key="1">
    <citation type="submission" date="2005-10" db="EMBL/GenBank/DDBJ databases">
        <title>Complete sequence of Geobacter metallireducens GS-15.</title>
        <authorList>
            <consortium name="US DOE Joint Genome Institute"/>
            <person name="Copeland A."/>
            <person name="Lucas S."/>
            <person name="Lapidus A."/>
            <person name="Barry K."/>
            <person name="Detter J.C."/>
            <person name="Glavina T."/>
            <person name="Hammon N."/>
            <person name="Israni S."/>
            <person name="Pitluck S."/>
            <person name="Di Bartolo G."/>
            <person name="Chain P."/>
            <person name="Schmutz J."/>
            <person name="Larimer F."/>
            <person name="Land M."/>
            <person name="Kyrpides N."/>
            <person name="Ivanova N."/>
            <person name="Richardson P."/>
        </authorList>
    </citation>
    <scope>NUCLEOTIDE SEQUENCE [LARGE SCALE GENOMIC DNA]</scope>
    <source>
        <strain evidence="4">ATCC 53774 / DSM 7210 / GS-15</strain>
    </source>
</reference>
<dbReference type="InterPro" id="IPR002477">
    <property type="entry name" value="Peptidoglycan-bd-like"/>
</dbReference>
<dbReference type="Gene3D" id="1.10.101.10">
    <property type="entry name" value="PGBD-like superfamily/PGBD"/>
    <property type="match status" value="1"/>
</dbReference>
<accession>Q39YZ4</accession>
<reference evidence="3 4" key="2">
    <citation type="journal article" date="2009" name="BMC Microbiol.">
        <title>The genome sequence of Geobacter metallireducens: features of metabolism, physiology and regulation common and dissimilar to Geobacter sulfurreducens.</title>
        <authorList>
            <person name="Aklujkar M."/>
            <person name="Krushkal J."/>
            <person name="DiBartolo G."/>
            <person name="Lapidus A."/>
            <person name="Land M.L."/>
            <person name="Lovley D.R."/>
        </authorList>
    </citation>
    <scope>NUCLEOTIDE SEQUENCE [LARGE SCALE GENOMIC DNA]</scope>
    <source>
        <strain evidence="4">ATCC 53774 / DSM 7210 / GS-15</strain>
    </source>
</reference>
<dbReference type="RefSeq" id="WP_004513996.1">
    <property type="nucleotide sequence ID" value="NC_007517.1"/>
</dbReference>
<dbReference type="HOGENOM" id="CLU_952357_0_0_7"/>
<dbReference type="KEGG" id="gme:Gmet_0285"/>
<name>Q39YZ4_GEOMG</name>
<gene>
    <name evidence="3" type="ordered locus">Gmet_0285</name>
</gene>
<dbReference type="InterPro" id="IPR036365">
    <property type="entry name" value="PGBD-like_sf"/>
</dbReference>
<dbReference type="STRING" id="269799.Gmet_0285"/>
<keyword evidence="4" id="KW-1185">Reference proteome</keyword>
<dbReference type="Pfam" id="PF01471">
    <property type="entry name" value="PG_binding_1"/>
    <property type="match status" value="1"/>
</dbReference>
<dbReference type="Pfam" id="PF13539">
    <property type="entry name" value="Peptidase_M15_4"/>
    <property type="match status" value="1"/>
</dbReference>
<evidence type="ECO:0000313" key="4">
    <source>
        <dbReference type="Proteomes" id="UP000007073"/>
    </source>
</evidence>
<dbReference type="InterPro" id="IPR036366">
    <property type="entry name" value="PGBDSf"/>
</dbReference>
<dbReference type="SUPFAM" id="SSF47090">
    <property type="entry name" value="PGBD-like"/>
    <property type="match status" value="1"/>
</dbReference>
<dbReference type="eggNOG" id="COG3409">
    <property type="taxonomic scope" value="Bacteria"/>
</dbReference>
<keyword evidence="3" id="KW-0378">Hydrolase</keyword>
<sequence>MYREKSKYSKLEGPLSNVNLNLTSARNQILFSILGKPRIDGMYGEKDGPLNNPQLEKLMVRGVDVGPFKVNGLGLAVESLKTVMADISKQHKDIYDRLSQEGMLVVRYQRPTAKKPIGCPNRPISNHSWGTAIDLKIDGLLDGRGDNKSQHALNVIAPIFNKYKWYWGGTFPTEDSMHFEVSKEKLLEWHNAGLLGPISKRLPEAKIPETTRPASTSSSSRHRSMFDWLQKGDRGPKVVQLQKALKSRGYNLKSDGVFGKKTETALQDFQRKQGLPDNGIVGPKAAAYLLFF</sequence>